<evidence type="ECO:0000256" key="1">
    <source>
        <dbReference type="ARBA" id="ARBA00004141"/>
    </source>
</evidence>
<dbReference type="RefSeq" id="WP_056682225.1">
    <property type="nucleotide sequence ID" value="NZ_LJIX01000006.1"/>
</dbReference>
<keyword evidence="8" id="KW-1185">Reference proteome</keyword>
<feature type="transmembrane region" description="Helical" evidence="6">
    <location>
        <begin position="87"/>
        <end position="105"/>
    </location>
</feature>
<keyword evidence="4 6" id="KW-0472">Membrane</keyword>
<evidence type="ECO:0000256" key="6">
    <source>
        <dbReference type="SAM" id="Phobius"/>
    </source>
</evidence>
<dbReference type="NCBIfam" id="TIGR01593">
    <property type="entry name" value="holin_tox_secr"/>
    <property type="match status" value="1"/>
</dbReference>
<comment type="similarity">
    <text evidence="5">Belongs to the bacteriophage holin family. Cp-1 holin subfamily.</text>
</comment>
<keyword evidence="3 6" id="KW-1133">Transmembrane helix</keyword>
<dbReference type="GO" id="GO:0016020">
    <property type="term" value="C:membrane"/>
    <property type="evidence" value="ECO:0007669"/>
    <property type="project" value="UniProtKB-SubCell"/>
</dbReference>
<dbReference type="AlphaFoldDB" id="A0A0Q3QJD3"/>
<evidence type="ECO:0000256" key="4">
    <source>
        <dbReference type="ARBA" id="ARBA00023136"/>
    </source>
</evidence>
<protein>
    <submittedName>
        <fullName evidence="7">Holin</fullName>
    </submittedName>
</protein>
<evidence type="ECO:0000256" key="5">
    <source>
        <dbReference type="ARBA" id="ARBA00023600"/>
    </source>
</evidence>
<proteinExistence type="inferred from homology"/>
<feature type="transmembrane region" description="Helical" evidence="6">
    <location>
        <begin position="59"/>
        <end position="81"/>
    </location>
</feature>
<dbReference type="EMBL" id="LJIX01000006">
    <property type="protein sequence ID" value="KQL17694.1"/>
    <property type="molecule type" value="Genomic_DNA"/>
</dbReference>
<evidence type="ECO:0000256" key="3">
    <source>
        <dbReference type="ARBA" id="ARBA00022989"/>
    </source>
</evidence>
<dbReference type="STRING" id="1637975.AN957_03085"/>
<keyword evidence="2 6" id="KW-0812">Transmembrane</keyword>
<sequence>MEKTFQFVTALLAGAVQFLYGDWTILLTILLVLAILDFISGMAAGFVEGNLKSKVGMIGIARKVFIFVMVAVAHLIDLLLIESGLETKALVMTMVIVFYAVNEILSITENAGRIGLPVPEQIKSAIVVLKGKDDRK</sequence>
<reference evidence="7 8" key="1">
    <citation type="submission" date="2015-09" db="EMBL/GenBank/DDBJ databases">
        <title>Genome sequencing project for genomic taxonomy and phylogenomics of Bacillus-like bacteria.</title>
        <authorList>
            <person name="Liu B."/>
            <person name="Wang J."/>
            <person name="Zhu Y."/>
            <person name="Liu G."/>
            <person name="Chen Q."/>
            <person name="Chen Z."/>
            <person name="Lan J."/>
            <person name="Che J."/>
            <person name="Ge C."/>
            <person name="Shi H."/>
            <person name="Pan Z."/>
            <person name="Liu X."/>
        </authorList>
    </citation>
    <scope>NUCLEOTIDE SEQUENCE [LARGE SCALE GENOMIC DNA]</scope>
    <source>
        <strain evidence="7 8">FJAT-18043</strain>
    </source>
</reference>
<feature type="transmembrane region" description="Helical" evidence="6">
    <location>
        <begin position="25"/>
        <end position="47"/>
    </location>
</feature>
<evidence type="ECO:0000313" key="7">
    <source>
        <dbReference type="EMBL" id="KQL17694.1"/>
    </source>
</evidence>
<dbReference type="Pfam" id="PF05105">
    <property type="entry name" value="Phage_holin_4_1"/>
    <property type="match status" value="1"/>
</dbReference>
<dbReference type="InterPro" id="IPR006480">
    <property type="entry name" value="Phage_holin_4_1"/>
</dbReference>
<evidence type="ECO:0000256" key="2">
    <source>
        <dbReference type="ARBA" id="ARBA00022692"/>
    </source>
</evidence>
<comment type="caution">
    <text evidence="7">The sequence shown here is derived from an EMBL/GenBank/DDBJ whole genome shotgun (WGS) entry which is preliminary data.</text>
</comment>
<evidence type="ECO:0000313" key="8">
    <source>
        <dbReference type="Proteomes" id="UP000050996"/>
    </source>
</evidence>
<name>A0A0Q3QJD3_9BACI</name>
<accession>A0A0Q3QJD3</accession>
<dbReference type="PATRIC" id="fig|1637975.4.peg.281"/>
<dbReference type="Proteomes" id="UP000050996">
    <property type="component" value="Unassembled WGS sequence"/>
</dbReference>
<organism evidence="7 8">
    <name type="scientific">Cytobacillus solani</name>
    <dbReference type="NCBI Taxonomy" id="1637975"/>
    <lineage>
        <taxon>Bacteria</taxon>
        <taxon>Bacillati</taxon>
        <taxon>Bacillota</taxon>
        <taxon>Bacilli</taxon>
        <taxon>Bacillales</taxon>
        <taxon>Bacillaceae</taxon>
        <taxon>Cytobacillus</taxon>
    </lineage>
</organism>
<gene>
    <name evidence="7" type="ORF">AN957_03085</name>
</gene>
<comment type="subcellular location">
    <subcellularLocation>
        <location evidence="1">Membrane</location>
        <topology evidence="1">Multi-pass membrane protein</topology>
    </subcellularLocation>
</comment>